<dbReference type="SMART" id="SM00347">
    <property type="entry name" value="HTH_MARR"/>
    <property type="match status" value="1"/>
</dbReference>
<dbReference type="PROSITE" id="PS50995">
    <property type="entry name" value="HTH_MARR_2"/>
    <property type="match status" value="1"/>
</dbReference>
<dbReference type="SUPFAM" id="SSF46785">
    <property type="entry name" value="Winged helix' DNA-binding domain"/>
    <property type="match status" value="1"/>
</dbReference>
<name>A0ABT9QIK8_9ACTN</name>
<dbReference type="GO" id="GO:0003677">
    <property type="term" value="F:DNA binding"/>
    <property type="evidence" value="ECO:0007669"/>
    <property type="project" value="UniProtKB-KW"/>
</dbReference>
<sequence>MSTEPGSRAEMIAAVSDQGRLTAMWSALFHVGVAGRAGINVTDFNCLAVLDKEGSMTPHDLAERIGLTRGGAITSVVDRLERAGYVHRRRDGADRRRVLVELVREGPYRDLQAILADINRAYADLAESYSDAELAIVRDFAVRANDVIRKQTRELRQG</sequence>
<evidence type="ECO:0000259" key="1">
    <source>
        <dbReference type="PROSITE" id="PS50995"/>
    </source>
</evidence>
<comment type="caution">
    <text evidence="2">The sequence shown here is derived from an EMBL/GenBank/DDBJ whole genome shotgun (WGS) entry which is preliminary data.</text>
</comment>
<dbReference type="InterPro" id="IPR036388">
    <property type="entry name" value="WH-like_DNA-bd_sf"/>
</dbReference>
<dbReference type="Proteomes" id="UP001225356">
    <property type="component" value="Unassembled WGS sequence"/>
</dbReference>
<dbReference type="InterPro" id="IPR039422">
    <property type="entry name" value="MarR/SlyA-like"/>
</dbReference>
<evidence type="ECO:0000313" key="2">
    <source>
        <dbReference type="EMBL" id="MDP9846586.1"/>
    </source>
</evidence>
<dbReference type="PANTHER" id="PTHR33164">
    <property type="entry name" value="TRANSCRIPTIONAL REGULATOR, MARR FAMILY"/>
    <property type="match status" value="1"/>
</dbReference>
<proteinExistence type="predicted"/>
<accession>A0ABT9QIK8</accession>
<dbReference type="InterPro" id="IPR000835">
    <property type="entry name" value="HTH_MarR-typ"/>
</dbReference>
<dbReference type="RefSeq" id="WP_307563187.1">
    <property type="nucleotide sequence ID" value="NZ_JAUSQU010000001.1"/>
</dbReference>
<feature type="domain" description="HTH marR-type" evidence="1">
    <location>
        <begin position="1"/>
        <end position="146"/>
    </location>
</feature>
<dbReference type="Pfam" id="PF01047">
    <property type="entry name" value="MarR"/>
    <property type="match status" value="1"/>
</dbReference>
<organism evidence="2 3">
    <name type="scientific">Streptosporangium lutulentum</name>
    <dbReference type="NCBI Taxonomy" id="1461250"/>
    <lineage>
        <taxon>Bacteria</taxon>
        <taxon>Bacillati</taxon>
        <taxon>Actinomycetota</taxon>
        <taxon>Actinomycetes</taxon>
        <taxon>Streptosporangiales</taxon>
        <taxon>Streptosporangiaceae</taxon>
        <taxon>Streptosporangium</taxon>
    </lineage>
</organism>
<keyword evidence="2" id="KW-0238">DNA-binding</keyword>
<dbReference type="EMBL" id="JAUSQU010000001">
    <property type="protein sequence ID" value="MDP9846586.1"/>
    <property type="molecule type" value="Genomic_DNA"/>
</dbReference>
<reference evidence="2 3" key="1">
    <citation type="submission" date="2023-07" db="EMBL/GenBank/DDBJ databases">
        <title>Sequencing the genomes of 1000 actinobacteria strains.</title>
        <authorList>
            <person name="Klenk H.-P."/>
        </authorList>
    </citation>
    <scope>NUCLEOTIDE SEQUENCE [LARGE SCALE GENOMIC DNA]</scope>
    <source>
        <strain evidence="2 3">DSM 46740</strain>
    </source>
</reference>
<evidence type="ECO:0000313" key="3">
    <source>
        <dbReference type="Proteomes" id="UP001225356"/>
    </source>
</evidence>
<dbReference type="Gene3D" id="1.10.10.10">
    <property type="entry name" value="Winged helix-like DNA-binding domain superfamily/Winged helix DNA-binding domain"/>
    <property type="match status" value="1"/>
</dbReference>
<dbReference type="PANTHER" id="PTHR33164:SF106">
    <property type="entry name" value="TRANSCRIPTIONAL REGULATORY PROTEIN"/>
    <property type="match status" value="1"/>
</dbReference>
<keyword evidence="3" id="KW-1185">Reference proteome</keyword>
<dbReference type="InterPro" id="IPR036390">
    <property type="entry name" value="WH_DNA-bd_sf"/>
</dbReference>
<protein>
    <submittedName>
        <fullName evidence="2">DNA-binding MarR family transcriptional regulator</fullName>
    </submittedName>
</protein>
<gene>
    <name evidence="2" type="ORF">J2853_005797</name>
</gene>